<dbReference type="Pfam" id="PF01618">
    <property type="entry name" value="MotA_ExbB"/>
    <property type="match status" value="1"/>
</dbReference>
<evidence type="ECO:0000313" key="13">
    <source>
        <dbReference type="Proteomes" id="UP000190774"/>
    </source>
</evidence>
<organism evidence="12 13">
    <name type="scientific">Prosthecobacter debontii</name>
    <dbReference type="NCBI Taxonomy" id="48467"/>
    <lineage>
        <taxon>Bacteria</taxon>
        <taxon>Pseudomonadati</taxon>
        <taxon>Verrucomicrobiota</taxon>
        <taxon>Verrucomicrobiia</taxon>
        <taxon>Verrucomicrobiales</taxon>
        <taxon>Verrucomicrobiaceae</taxon>
        <taxon>Prosthecobacter</taxon>
    </lineage>
</organism>
<feature type="chain" id="PRO_5013318514" evidence="10">
    <location>
        <begin position="21"/>
        <end position="499"/>
    </location>
</feature>
<keyword evidence="7" id="KW-0175">Coiled coil</keyword>
<feature type="transmembrane region" description="Helical" evidence="9">
    <location>
        <begin position="425"/>
        <end position="443"/>
    </location>
</feature>
<feature type="compositionally biased region" description="Low complexity" evidence="8">
    <location>
        <begin position="475"/>
        <end position="490"/>
    </location>
</feature>
<feature type="transmembrane region" description="Helical" evidence="9">
    <location>
        <begin position="276"/>
        <end position="296"/>
    </location>
</feature>
<evidence type="ECO:0000313" key="12">
    <source>
        <dbReference type="EMBL" id="SKB04894.1"/>
    </source>
</evidence>
<dbReference type="RefSeq" id="WP_078815294.1">
    <property type="nucleotide sequence ID" value="NZ_FUYE01000017.1"/>
</dbReference>
<feature type="domain" description="MotA/TolQ/ExbB proton channel" evidence="11">
    <location>
        <begin position="335"/>
        <end position="452"/>
    </location>
</feature>
<evidence type="ECO:0000256" key="6">
    <source>
        <dbReference type="RuleBase" id="RU004057"/>
    </source>
</evidence>
<feature type="transmembrane region" description="Helical" evidence="9">
    <location>
        <begin position="384"/>
        <end position="405"/>
    </location>
</feature>
<dbReference type="PANTHER" id="PTHR30625:SF11">
    <property type="entry name" value="MOTA_TOLQ_EXBB PROTON CHANNEL DOMAIN-CONTAINING PROTEIN"/>
    <property type="match status" value="1"/>
</dbReference>
<evidence type="ECO:0000256" key="4">
    <source>
        <dbReference type="ARBA" id="ARBA00022989"/>
    </source>
</evidence>
<dbReference type="InterPro" id="IPR002898">
    <property type="entry name" value="MotA_ExbB_proton_chnl"/>
</dbReference>
<evidence type="ECO:0000256" key="10">
    <source>
        <dbReference type="SAM" id="SignalP"/>
    </source>
</evidence>
<dbReference type="GO" id="GO:0005886">
    <property type="term" value="C:plasma membrane"/>
    <property type="evidence" value="ECO:0007669"/>
    <property type="project" value="UniProtKB-SubCell"/>
</dbReference>
<proteinExistence type="inferred from homology"/>
<evidence type="ECO:0000256" key="5">
    <source>
        <dbReference type="ARBA" id="ARBA00023136"/>
    </source>
</evidence>
<dbReference type="OrthoDB" id="4045at2"/>
<dbReference type="GO" id="GO:0017038">
    <property type="term" value="P:protein import"/>
    <property type="evidence" value="ECO:0007669"/>
    <property type="project" value="TreeGrafter"/>
</dbReference>
<comment type="similarity">
    <text evidence="6">Belongs to the exbB/tolQ family.</text>
</comment>
<dbReference type="InterPro" id="IPR050790">
    <property type="entry name" value="ExbB/TolQ_transport"/>
</dbReference>
<keyword evidence="6" id="KW-0813">Transport</keyword>
<keyword evidence="13" id="KW-1185">Reference proteome</keyword>
<keyword evidence="5 9" id="KW-0472">Membrane</keyword>
<dbReference type="AlphaFoldDB" id="A0A1T4YSU6"/>
<dbReference type="PANTHER" id="PTHR30625">
    <property type="entry name" value="PROTEIN TOLQ"/>
    <property type="match status" value="1"/>
</dbReference>
<keyword evidence="3 9" id="KW-0812">Transmembrane</keyword>
<evidence type="ECO:0000256" key="9">
    <source>
        <dbReference type="SAM" id="Phobius"/>
    </source>
</evidence>
<evidence type="ECO:0000256" key="1">
    <source>
        <dbReference type="ARBA" id="ARBA00004651"/>
    </source>
</evidence>
<evidence type="ECO:0000256" key="3">
    <source>
        <dbReference type="ARBA" id="ARBA00022692"/>
    </source>
</evidence>
<evidence type="ECO:0000256" key="8">
    <source>
        <dbReference type="SAM" id="MobiDB-lite"/>
    </source>
</evidence>
<evidence type="ECO:0000259" key="11">
    <source>
        <dbReference type="Pfam" id="PF01618"/>
    </source>
</evidence>
<keyword evidence="10" id="KW-0732">Signal</keyword>
<name>A0A1T4YSU6_9BACT</name>
<feature type="region of interest" description="Disordered" evidence="8">
    <location>
        <begin position="463"/>
        <end position="499"/>
    </location>
</feature>
<dbReference type="EMBL" id="FUYE01000017">
    <property type="protein sequence ID" value="SKB04894.1"/>
    <property type="molecule type" value="Genomic_DNA"/>
</dbReference>
<evidence type="ECO:0000256" key="2">
    <source>
        <dbReference type="ARBA" id="ARBA00022475"/>
    </source>
</evidence>
<dbReference type="STRING" id="48467.SAMN02745166_04140"/>
<keyword evidence="2" id="KW-1003">Cell membrane</keyword>
<feature type="coiled-coil region" evidence="7">
    <location>
        <begin position="31"/>
        <end position="83"/>
    </location>
</feature>
<keyword evidence="6" id="KW-0653">Protein transport</keyword>
<evidence type="ECO:0000256" key="7">
    <source>
        <dbReference type="SAM" id="Coils"/>
    </source>
</evidence>
<dbReference type="Proteomes" id="UP000190774">
    <property type="component" value="Unassembled WGS sequence"/>
</dbReference>
<accession>A0A1T4YSU6</accession>
<feature type="signal peptide" evidence="10">
    <location>
        <begin position="1"/>
        <end position="20"/>
    </location>
</feature>
<keyword evidence="4 9" id="KW-1133">Transmembrane helix</keyword>
<reference evidence="13" key="1">
    <citation type="submission" date="2017-02" db="EMBL/GenBank/DDBJ databases">
        <authorList>
            <person name="Varghese N."/>
            <person name="Submissions S."/>
        </authorList>
    </citation>
    <scope>NUCLEOTIDE SEQUENCE [LARGE SCALE GENOMIC DNA]</scope>
    <source>
        <strain evidence="13">ATCC 700200</strain>
    </source>
</reference>
<sequence length="499" mass="53966">MKAPVTFLLALCSLCTAAFAQTAPSPLANVADDFQKRLDTVTHELAETRKQIETEKVPMTKQLNELDDKIIEARKEYDRILRISDSRTLDITNLKAQIKAKEDQTNYISNILDEFIRNFETRIHISEAQRYGKTIKDKKNAAANGNLKADDKLQARLDVLNLAMDRIEESVGGVIFDGSAVEGKSGVVSEGEFLVMGPLAFFAGKDGKHMGLADLRLNSSEPAILTLPAETQPENIGKTIAAGEGKLPIDSTRGSAFKVEETKMTVLEEFLKGGPVMWPIGGLGLVAILVGVLKWLQLSLVKRPSYKQVTELLAHLDAGRSPQAQTMVKKIGGPIGKMLEATVKHYTDPASMMEESMFERVLDARTKLNSYIPFIKIAAAVEPLLGLLGTVTGMINTFKLITVFGTQDASTFSSGISEALITTEWGLITAIPCLLMAAFLARLSKAAMDDMEKLGVRIMNHRNAKDVGGNPPGPLTGAATPAPAAPEPTGLRPITAPAL</sequence>
<comment type="subcellular location">
    <subcellularLocation>
        <location evidence="1">Cell membrane</location>
        <topology evidence="1">Multi-pass membrane protein</topology>
    </subcellularLocation>
    <subcellularLocation>
        <location evidence="6">Membrane</location>
        <topology evidence="6">Multi-pass membrane protein</topology>
    </subcellularLocation>
</comment>
<protein>
    <submittedName>
        <fullName evidence="12">Biopolymer transport protein ExbB</fullName>
    </submittedName>
</protein>
<gene>
    <name evidence="12" type="ORF">SAMN02745166_04140</name>
</gene>